<keyword evidence="8" id="KW-0560">Oxidoreductase</keyword>
<protein>
    <recommendedName>
        <fullName evidence="3">ferroxidase</fullName>
        <ecNumber evidence="3">1.16.3.1</ecNumber>
    </recommendedName>
</protein>
<evidence type="ECO:0000256" key="11">
    <source>
        <dbReference type="ARBA" id="ARBA00023128"/>
    </source>
</evidence>
<dbReference type="WBParaSite" id="nOo.2.0.1.t07778-RA">
    <property type="protein sequence ID" value="nOo.2.0.1.t07778-RA"/>
    <property type="gene ID" value="nOo.2.0.1.g07778"/>
</dbReference>
<dbReference type="Gene3D" id="3.30.920.10">
    <property type="entry name" value="Frataxin/CyaY"/>
    <property type="match status" value="1"/>
</dbReference>
<dbReference type="GO" id="GO:0034986">
    <property type="term" value="F:iron chaperone activity"/>
    <property type="evidence" value="ECO:0007669"/>
    <property type="project" value="TreeGrafter"/>
</dbReference>
<dbReference type="SUPFAM" id="SSF55387">
    <property type="entry name" value="Frataxin/Nqo15-like"/>
    <property type="match status" value="1"/>
</dbReference>
<dbReference type="Proteomes" id="UP000271087">
    <property type="component" value="Unassembled WGS sequence"/>
</dbReference>
<organism evidence="15">
    <name type="scientific">Onchocerca ochengi</name>
    <name type="common">Filarial nematode worm</name>
    <dbReference type="NCBI Taxonomy" id="42157"/>
    <lineage>
        <taxon>Eukaryota</taxon>
        <taxon>Metazoa</taxon>
        <taxon>Ecdysozoa</taxon>
        <taxon>Nematoda</taxon>
        <taxon>Chromadorea</taxon>
        <taxon>Rhabditida</taxon>
        <taxon>Spirurina</taxon>
        <taxon>Spiruromorpha</taxon>
        <taxon>Filarioidea</taxon>
        <taxon>Onchocercidae</taxon>
        <taxon>Onchocerca</taxon>
    </lineage>
</organism>
<evidence type="ECO:0000256" key="5">
    <source>
        <dbReference type="ARBA" id="ARBA00022448"/>
    </source>
</evidence>
<dbReference type="GO" id="GO:0008198">
    <property type="term" value="F:ferrous iron binding"/>
    <property type="evidence" value="ECO:0007669"/>
    <property type="project" value="TreeGrafter"/>
</dbReference>
<comment type="similarity">
    <text evidence="2">Belongs to the frataxin family.</text>
</comment>
<dbReference type="NCBIfam" id="TIGR03421">
    <property type="entry name" value="FeS_CyaY"/>
    <property type="match status" value="1"/>
</dbReference>
<name>A0A182EI51_ONCOC</name>
<dbReference type="GO" id="GO:0006879">
    <property type="term" value="P:intracellular iron ion homeostasis"/>
    <property type="evidence" value="ECO:0007669"/>
    <property type="project" value="UniProtKB-KW"/>
</dbReference>
<dbReference type="InterPro" id="IPR036524">
    <property type="entry name" value="Frataxin/CyaY_sf"/>
</dbReference>
<evidence type="ECO:0000256" key="1">
    <source>
        <dbReference type="ARBA" id="ARBA00004173"/>
    </source>
</evidence>
<comment type="subcellular location">
    <subcellularLocation>
        <location evidence="1">Mitochondrion</location>
    </subcellularLocation>
</comment>
<evidence type="ECO:0000256" key="7">
    <source>
        <dbReference type="ARBA" id="ARBA00022946"/>
    </source>
</evidence>
<dbReference type="SMART" id="SM01219">
    <property type="entry name" value="Frataxin_Cyay"/>
    <property type="match status" value="1"/>
</dbReference>
<dbReference type="InterPro" id="IPR017789">
    <property type="entry name" value="Frataxin"/>
</dbReference>
<reference evidence="15" key="1">
    <citation type="submission" date="2016-06" db="UniProtKB">
        <authorList>
            <consortium name="WormBaseParasite"/>
        </authorList>
    </citation>
    <scope>IDENTIFICATION</scope>
</reference>
<reference evidence="13 14" key="2">
    <citation type="submission" date="2018-08" db="EMBL/GenBank/DDBJ databases">
        <authorList>
            <person name="Laetsch R D."/>
            <person name="Stevens L."/>
            <person name="Kumar S."/>
            <person name="Blaxter L. M."/>
        </authorList>
    </citation>
    <scope>NUCLEOTIDE SEQUENCE [LARGE SCALE GENOMIC DNA]</scope>
</reference>
<evidence type="ECO:0000256" key="12">
    <source>
        <dbReference type="ARBA" id="ARBA00047990"/>
    </source>
</evidence>
<dbReference type="PROSITE" id="PS01344">
    <property type="entry name" value="FRATAXIN_1"/>
    <property type="match status" value="1"/>
</dbReference>
<comment type="catalytic activity">
    <reaction evidence="12">
        <text>4 Fe(2+) + O2 + 4 H(+) = 4 Fe(3+) + 2 H2O</text>
        <dbReference type="Rhea" id="RHEA:11148"/>
        <dbReference type="ChEBI" id="CHEBI:15377"/>
        <dbReference type="ChEBI" id="CHEBI:15378"/>
        <dbReference type="ChEBI" id="CHEBI:15379"/>
        <dbReference type="ChEBI" id="CHEBI:29033"/>
        <dbReference type="ChEBI" id="CHEBI:29034"/>
        <dbReference type="EC" id="1.16.3.1"/>
    </reaction>
</comment>
<dbReference type="STRING" id="42157.A0A182EI51"/>
<evidence type="ECO:0000256" key="10">
    <source>
        <dbReference type="ARBA" id="ARBA00023065"/>
    </source>
</evidence>
<dbReference type="EC" id="1.16.3.1" evidence="3"/>
<dbReference type="GO" id="GO:0008199">
    <property type="term" value="F:ferric iron binding"/>
    <property type="evidence" value="ECO:0007669"/>
    <property type="project" value="InterPro"/>
</dbReference>
<keyword evidence="7" id="KW-0809">Transit peptide</keyword>
<evidence type="ECO:0000256" key="8">
    <source>
        <dbReference type="ARBA" id="ARBA00023002"/>
    </source>
</evidence>
<dbReference type="AlphaFoldDB" id="A0A182EI51"/>
<dbReference type="PROSITE" id="PS50810">
    <property type="entry name" value="FRATAXIN_2"/>
    <property type="match status" value="1"/>
</dbReference>
<proteinExistence type="inferred from homology"/>
<dbReference type="GO" id="GO:0006826">
    <property type="term" value="P:iron ion transport"/>
    <property type="evidence" value="ECO:0007669"/>
    <property type="project" value="UniProtKB-KW"/>
</dbReference>
<dbReference type="GO" id="GO:0051537">
    <property type="term" value="F:2 iron, 2 sulfur cluster binding"/>
    <property type="evidence" value="ECO:0007669"/>
    <property type="project" value="TreeGrafter"/>
</dbReference>
<evidence type="ECO:0000256" key="4">
    <source>
        <dbReference type="ARBA" id="ARBA00022434"/>
    </source>
</evidence>
<accession>A0A182EI51</accession>
<evidence type="ECO:0000313" key="13">
    <source>
        <dbReference type="EMBL" id="VDK87248.1"/>
    </source>
</evidence>
<dbReference type="OrthoDB" id="1897642at2759"/>
<evidence type="ECO:0000256" key="9">
    <source>
        <dbReference type="ARBA" id="ARBA00023004"/>
    </source>
</evidence>
<dbReference type="GO" id="GO:0016226">
    <property type="term" value="P:iron-sulfur cluster assembly"/>
    <property type="evidence" value="ECO:0007669"/>
    <property type="project" value="InterPro"/>
</dbReference>
<dbReference type="PANTHER" id="PTHR16821">
    <property type="entry name" value="FRATAXIN"/>
    <property type="match status" value="1"/>
</dbReference>
<dbReference type="GO" id="GO:0005739">
    <property type="term" value="C:mitochondrion"/>
    <property type="evidence" value="ECO:0007669"/>
    <property type="project" value="UniProtKB-SubCell"/>
</dbReference>
<evidence type="ECO:0000256" key="2">
    <source>
        <dbReference type="ARBA" id="ARBA00008183"/>
    </source>
</evidence>
<keyword evidence="10" id="KW-0406">Ion transport</keyword>
<keyword evidence="5" id="KW-0813">Transport</keyword>
<keyword evidence="14" id="KW-1185">Reference proteome</keyword>
<evidence type="ECO:0000256" key="6">
    <source>
        <dbReference type="ARBA" id="ARBA00022496"/>
    </source>
</evidence>
<evidence type="ECO:0000313" key="14">
    <source>
        <dbReference type="Proteomes" id="UP000271087"/>
    </source>
</evidence>
<dbReference type="PANTHER" id="PTHR16821:SF2">
    <property type="entry name" value="FRATAXIN, MITOCHONDRIAL"/>
    <property type="match status" value="1"/>
</dbReference>
<dbReference type="NCBIfam" id="TIGR03422">
    <property type="entry name" value="mito_frataxin"/>
    <property type="match status" value="1"/>
</dbReference>
<sequence length="143" mass="16727">MLGRRLFTTLRNIEPFLKKRYSSVETVLSEDEYEKLANETLNKLADYLDTFPDRFNCDGEYDINSSMGVVTAKISEKAGTYVINKQTPNRQIWLSSPLSGPKRFDLVQRKWISIRDNISLDALLNNEFRKIFQTEKIDFSEYL</sequence>
<keyword evidence="6" id="KW-0410">Iron transport</keyword>
<gene>
    <name evidence="13" type="ORF">NOO_LOCUS7778</name>
</gene>
<dbReference type="InterPro" id="IPR020895">
    <property type="entry name" value="Frataxin_CS"/>
</dbReference>
<dbReference type="PRINTS" id="PR00904">
    <property type="entry name" value="FRATAXIN"/>
</dbReference>
<dbReference type="Pfam" id="PF01491">
    <property type="entry name" value="Frataxin_Cyay"/>
    <property type="match status" value="1"/>
</dbReference>
<evidence type="ECO:0000313" key="15">
    <source>
        <dbReference type="WBParaSite" id="nOo.2.0.1.t07778-RA"/>
    </source>
</evidence>
<evidence type="ECO:0000256" key="3">
    <source>
        <dbReference type="ARBA" id="ARBA00013107"/>
    </source>
</evidence>
<keyword evidence="4" id="KW-0409">Iron storage</keyword>
<dbReference type="InterPro" id="IPR002908">
    <property type="entry name" value="Frataxin/CyaY"/>
</dbReference>
<dbReference type="GO" id="GO:0004322">
    <property type="term" value="F:ferroxidase activity"/>
    <property type="evidence" value="ECO:0007669"/>
    <property type="project" value="UniProtKB-EC"/>
</dbReference>
<dbReference type="EMBL" id="UYRW01002926">
    <property type="protein sequence ID" value="VDK87248.1"/>
    <property type="molecule type" value="Genomic_DNA"/>
</dbReference>
<keyword evidence="9" id="KW-0408">Iron</keyword>
<keyword evidence="11" id="KW-0496">Mitochondrion</keyword>